<dbReference type="EMBL" id="JBIMSO010000057">
    <property type="protein sequence ID" value="MFH5209769.1"/>
    <property type="molecule type" value="Genomic_DNA"/>
</dbReference>
<name>A0ABW7JPR0_9NOCA</name>
<accession>A0ABW7JPR0</accession>
<gene>
    <name evidence="1" type="ORF">ACHIPZ_16435</name>
    <name evidence="2" type="ORF">ACHIRB_30485</name>
</gene>
<organism evidence="1 3">
    <name type="scientific">Antrihabitans spumae</name>
    <dbReference type="NCBI Taxonomy" id="3373370"/>
    <lineage>
        <taxon>Bacteria</taxon>
        <taxon>Bacillati</taxon>
        <taxon>Actinomycetota</taxon>
        <taxon>Actinomycetes</taxon>
        <taxon>Mycobacteriales</taxon>
        <taxon>Nocardiaceae</taxon>
        <taxon>Antrihabitans</taxon>
    </lineage>
</organism>
<reference evidence="3 4" key="1">
    <citation type="submission" date="2024-10" db="EMBL/GenBank/DDBJ databases">
        <authorList>
            <person name="Riesco R."/>
        </authorList>
    </citation>
    <scope>NUCLEOTIDE SEQUENCE [LARGE SCALE GENOMIC DNA]</scope>
    <source>
        <strain evidence="1 3">NCIMB 15449</strain>
        <strain evidence="2 4">NCIMB 15450</strain>
    </source>
</reference>
<dbReference type="Proteomes" id="UP001609219">
    <property type="component" value="Unassembled WGS sequence"/>
</dbReference>
<evidence type="ECO:0000313" key="4">
    <source>
        <dbReference type="Proteomes" id="UP001609219"/>
    </source>
</evidence>
<sequence>MSVEWFDLAQRLHAARTGTPVARLRHTPFTRAISTVAVRATIRAGVTTVSVAADRHATRTATDADGLSLLADCGATIAAAEPVLLLVDDAATLPVLEKLARHWARDSDDSVSGAAAMCGWWADRAAHPGTSAVVDLVGASRSRFVLGVDPDAETRNSVWRNWLGIVDDSCSGMHEWADIVGAGTVLLLLDPIHEDDAYRLAKMRELFTDGIGWNRPDNPASAAMGLRSRCDAADLWAGALLSDPLWRRRAVHTGHVATGTAKHTAKKPGSAGRASIAVACDRLDSRLRVGTKVAGWVGGPEDQPFERFFADVKSATVAGGGLRLDLGAISTHAPTDGARVCVMPQPPSPQTLRAGRSAYYALYARRSWLSTGRTPALQRRDVPLDVLIAGAED</sequence>
<comment type="caution">
    <text evidence="1">The sequence shown here is derived from an EMBL/GenBank/DDBJ whole genome shotgun (WGS) entry which is preliminary data.</text>
</comment>
<keyword evidence="4" id="KW-1185">Reference proteome</keyword>
<evidence type="ECO:0000313" key="3">
    <source>
        <dbReference type="Proteomes" id="UP001609175"/>
    </source>
</evidence>
<dbReference type="RefSeq" id="WP_395115476.1">
    <property type="nucleotide sequence ID" value="NZ_JBIMSN010000165.1"/>
</dbReference>
<proteinExistence type="predicted"/>
<dbReference type="EMBL" id="JBIMSN010000165">
    <property type="protein sequence ID" value="MFH5232863.1"/>
    <property type="molecule type" value="Genomic_DNA"/>
</dbReference>
<evidence type="ECO:0000313" key="2">
    <source>
        <dbReference type="EMBL" id="MFH5232863.1"/>
    </source>
</evidence>
<dbReference type="Proteomes" id="UP001609175">
    <property type="component" value="Unassembled WGS sequence"/>
</dbReference>
<protein>
    <submittedName>
        <fullName evidence="1">Uncharacterized protein</fullName>
    </submittedName>
</protein>
<evidence type="ECO:0000313" key="1">
    <source>
        <dbReference type="EMBL" id="MFH5209769.1"/>
    </source>
</evidence>